<dbReference type="EMBL" id="RWIC01000286">
    <property type="protein sequence ID" value="TKC46159.1"/>
    <property type="molecule type" value="Genomic_DNA"/>
</dbReference>
<evidence type="ECO:0000313" key="20">
    <source>
        <dbReference type="Proteomes" id="UP000308365"/>
    </source>
</evidence>
<feature type="disulfide bond" evidence="13">
    <location>
        <begin position="961"/>
        <end position="970"/>
    </location>
</feature>
<dbReference type="GO" id="GO:0007411">
    <property type="term" value="P:axon guidance"/>
    <property type="evidence" value="ECO:0007669"/>
    <property type="project" value="TreeGrafter"/>
</dbReference>
<feature type="disulfide bond" evidence="13">
    <location>
        <begin position="1092"/>
        <end position="1104"/>
    </location>
</feature>
<feature type="compositionally biased region" description="Low complexity" evidence="15">
    <location>
        <begin position="1582"/>
        <end position="1597"/>
    </location>
</feature>
<dbReference type="InterPro" id="IPR056863">
    <property type="entry name" value="LMN_ATRN_NET-like_EGF"/>
</dbReference>
<keyword evidence="8" id="KW-0130">Cell adhesion</keyword>
<dbReference type="Pfam" id="PF00052">
    <property type="entry name" value="Laminin_B"/>
    <property type="match status" value="1"/>
</dbReference>
<dbReference type="FunFam" id="2.10.25.10:FF:000105">
    <property type="entry name" value="laminin subunit gamma-1"/>
    <property type="match status" value="1"/>
</dbReference>
<dbReference type="InterPro" id="IPR008211">
    <property type="entry name" value="Laminin_N"/>
</dbReference>
<dbReference type="SMART" id="SM00281">
    <property type="entry name" value="LamB"/>
    <property type="match status" value="1"/>
</dbReference>
<feature type="region of interest" description="Disordered" evidence="15">
    <location>
        <begin position="1572"/>
        <end position="1597"/>
    </location>
</feature>
<evidence type="ECO:0000256" key="10">
    <source>
        <dbReference type="ARBA" id="ARBA00023157"/>
    </source>
</evidence>
<feature type="domain" description="Laminin N-terminal" evidence="18">
    <location>
        <begin position="69"/>
        <end position="372"/>
    </location>
</feature>
<feature type="disulfide bond" evidence="13">
    <location>
        <begin position="1044"/>
        <end position="1056"/>
    </location>
</feature>
<keyword evidence="5" id="KW-0732">Signal</keyword>
<feature type="disulfide bond" evidence="13">
    <location>
        <begin position="394"/>
        <end position="403"/>
    </location>
</feature>
<keyword evidence="6" id="KW-0677">Repeat</keyword>
<protein>
    <recommendedName>
        <fullName evidence="21">Laminin subunit gamma 3</fullName>
    </recommendedName>
</protein>
<dbReference type="GO" id="GO:0005604">
    <property type="term" value="C:basement membrane"/>
    <property type="evidence" value="ECO:0007669"/>
    <property type="project" value="UniProtKB-SubCell"/>
</dbReference>
<dbReference type="FunFam" id="2.10.25.10:FF:000174">
    <property type="entry name" value="Laminin subunit gamma-1"/>
    <property type="match status" value="1"/>
</dbReference>
<feature type="coiled-coil region" evidence="14">
    <location>
        <begin position="1233"/>
        <end position="1281"/>
    </location>
</feature>
<evidence type="ECO:0000256" key="7">
    <source>
        <dbReference type="ARBA" id="ARBA00022869"/>
    </source>
</evidence>
<keyword evidence="3" id="KW-0964">Secreted</keyword>
<dbReference type="Pfam" id="PF00053">
    <property type="entry name" value="EGF_laminin"/>
    <property type="match status" value="8"/>
</dbReference>
<feature type="disulfide bond" evidence="13">
    <location>
        <begin position="485"/>
        <end position="497"/>
    </location>
</feature>
<proteinExistence type="predicted"/>
<dbReference type="PROSITE" id="PS51117">
    <property type="entry name" value="LAMININ_NTER"/>
    <property type="match status" value="1"/>
</dbReference>
<dbReference type="PANTHER" id="PTHR10574">
    <property type="entry name" value="NETRIN/LAMININ-RELATED"/>
    <property type="match status" value="1"/>
</dbReference>
<evidence type="ECO:0000256" key="1">
    <source>
        <dbReference type="ARBA" id="ARBA00002418"/>
    </source>
</evidence>
<feature type="compositionally biased region" description="Basic residues" evidence="15">
    <location>
        <begin position="9"/>
        <end position="18"/>
    </location>
</feature>
<organism evidence="19 20">
    <name type="scientific">Monodon monoceros</name>
    <name type="common">Narwhal</name>
    <name type="synonym">Ceratodon monodon</name>
    <dbReference type="NCBI Taxonomy" id="40151"/>
    <lineage>
        <taxon>Eukaryota</taxon>
        <taxon>Metazoa</taxon>
        <taxon>Chordata</taxon>
        <taxon>Craniata</taxon>
        <taxon>Vertebrata</taxon>
        <taxon>Euteleostomi</taxon>
        <taxon>Mammalia</taxon>
        <taxon>Eutheria</taxon>
        <taxon>Laurasiatheria</taxon>
        <taxon>Artiodactyla</taxon>
        <taxon>Whippomorpha</taxon>
        <taxon>Cetacea</taxon>
        <taxon>Odontoceti</taxon>
        <taxon>Monodontidae</taxon>
        <taxon>Monodon</taxon>
    </lineage>
</organism>
<comment type="subcellular location">
    <subcellularLocation>
        <location evidence="2">Secreted</location>
        <location evidence="2">Extracellular space</location>
        <location evidence="2">Extracellular matrix</location>
        <location evidence="2">Basement membrane</location>
    </subcellularLocation>
</comment>
<feature type="domain" description="Laminin EGF-like" evidence="16">
    <location>
        <begin position="937"/>
        <end position="992"/>
    </location>
</feature>
<dbReference type="FunFam" id="2.10.25.10:FF:000067">
    <property type="entry name" value="Laminin subunit gamma 1"/>
    <property type="match status" value="2"/>
</dbReference>
<evidence type="ECO:0000256" key="14">
    <source>
        <dbReference type="SAM" id="Coils"/>
    </source>
</evidence>
<evidence type="ECO:0000256" key="6">
    <source>
        <dbReference type="ARBA" id="ARBA00022737"/>
    </source>
</evidence>
<dbReference type="SUPFAM" id="SSF57196">
    <property type="entry name" value="EGF/Laminin"/>
    <property type="match status" value="7"/>
</dbReference>
<dbReference type="PROSITE" id="PS51115">
    <property type="entry name" value="LAMININ_IVA"/>
    <property type="match status" value="1"/>
</dbReference>
<feature type="domain" description="Laminin EGF-like" evidence="16">
    <location>
        <begin position="993"/>
        <end position="1043"/>
    </location>
</feature>
<evidence type="ECO:0000259" key="17">
    <source>
        <dbReference type="PROSITE" id="PS51115"/>
    </source>
</evidence>
<keyword evidence="7" id="KW-0084">Basement membrane</keyword>
<feature type="region of interest" description="Disordered" evidence="15">
    <location>
        <begin position="1"/>
        <end position="26"/>
    </location>
</feature>
<comment type="function">
    <text evidence="1">Binding to cells via a high affinity receptor, laminin is thought to mediate the attachment, migration and organization of cells into tissues during embryonic development by interacting with other extracellular matrix components.</text>
</comment>
<dbReference type="PROSITE" id="PS01248">
    <property type="entry name" value="EGF_LAM_1"/>
    <property type="match status" value="4"/>
</dbReference>
<comment type="caution">
    <text evidence="13">Lacks conserved residue(s) required for the propagation of feature annotation.</text>
</comment>
<keyword evidence="10 13" id="KW-1015">Disulfide bond</keyword>
<dbReference type="SMART" id="SM00181">
    <property type="entry name" value="EGF"/>
    <property type="match status" value="4"/>
</dbReference>
<evidence type="ECO:0000256" key="15">
    <source>
        <dbReference type="SAM" id="MobiDB-lite"/>
    </source>
</evidence>
<dbReference type="PANTHER" id="PTHR10574:SF240">
    <property type="entry name" value="LAMININ SUBUNIT GAMMA-3"/>
    <property type="match status" value="1"/>
</dbReference>
<dbReference type="InterPro" id="IPR002049">
    <property type="entry name" value="LE_dom"/>
</dbReference>
<evidence type="ECO:0000256" key="12">
    <source>
        <dbReference type="ARBA" id="ARBA00023292"/>
    </source>
</evidence>
<dbReference type="SMART" id="SM00180">
    <property type="entry name" value="EGF_Lam"/>
    <property type="match status" value="9"/>
</dbReference>
<sequence length="1728" mass="187184">ARTGAPRAVRAHRSGRRGGRAEPGVLGRTARASVPWTMAAVAALLLGLALLTPRAAGAGMGACYDDAGRPQRCLPVFENAAFGRLAEASHTCGRPPEDFCPHVGAQGAGAQCQRCDAADPERHHNASYLTDFHSQDDSTWWQSPSMAFGVQYPTSVNITLNLGRIVSGEEEVIIRVFPGQFSLHSFGICSIFMAPEDELGPGNEVDEDLCSGDTPGVSGPLGDVKGGKAYEITYVRLKFHTSRPESFAIYKRTRAGGPWEPYQYYSASCQTTYGKPEGQYLRLGEDERMAFCTSEFSDISPLSGGNVAFSTLEGRPSAYNFEESPVLQDWVTSTEFLISLDRLNTFGDDIFKDPKVLQSYYYAVSDFSVGGRCKCNGHASECGPNEEGRLVCRCQHNTVGTDCERCLPFFQDRPWARGTAEAASECLPCNCSGRSEECMFDRELFRSSGHGGRCLHCRDHTAGPHCERCRENFYRWKPQMPCQPCDCHPAGSLHLQCNDSGTCMCKPAVTGWKCDRCLPGFHSLSEGGCRPCTCNPAGSLGTCDPRSGRCPCKENVEGNLCDRCRPGTFSLQSHSPAGCSSCFCYGHSRACAAAAHFREHHILSDFRRGKKYPHCSHLRGVCSQCSWDGRSWVLLWGDPAMVVWVGAEGWRTRSMGGPEHPAQWSPRGLLLDPEGKEELTAPEKFLGDQRFSYGQPLTLTFRGPPRGSPIPVRLRLEGAGLTLTLRHSSAPSPLDARQPGEVQLKFLLQETSEDVDPPLPPFHVQRLLTNLTALCIQASGRSASPAGPVFLTEVRLTSARRGLSPPASWVETCSCPRGYTGQFCESCALGYKRETPLGGPYASCVPCTCNQHGTCDPNTGQADDCQPCPCPGQSACMTIPESREVVCTHCPRGQRAGWVPQSHKVSPFPGWRCEICDDGFFGDPLGLSGAPQPCQLCQCSGNVDPNAVGNCDPLSGRCLRCLHNTTGAHCESCEEGFYGSALSPRPADKCVPCSCDQAGSVGEQRPCDPVTGQCTCLPHVTGRDCGHCSPGFYDLQPGRGCRSCKCHPLGSQEDQCHPKTGQCPCRPGVEGQACDRCQLGFFGFSIEGCRACRCSPLGAASAQCHENSTCVCRPGFVGYRCDLCQDNFFLTAGGTHCQECPSCYALVKKEVSPPIQALPRAAPPSVHFTPPMSTSSAAKLKARLTLMEGWLQGSNCGRPWGPLDILQGEAPRGDVYQGHPLLQGAQEDFLEQVTGLEGAVKAAQEQLQALSRKAHCAQARAEKTCVQLADLEAVLESSEEEILHAATILASLAIPQEGLGQPTNWSHLAIEARALARSHRDTTTRIEATARRALLTSNSSYALLWSLVEGRTALEAQQELEDRYQEVHAAQRALGTAVAEVLPEAERVLAAVQQVGADAAQRLASPAAPAAPPQKSQARTLGLKVQALEKTVTSRERVVTEAARALQATAQAVLHKTEPLTQLHREARAALTRASSSVRAAMVTVTGARTLLADLEGMKPRFPRPKDQAALRRQAAIVQDRLLAESKKKTKQVERMLGNAASISSSAKKKGREAELLAKDSAKLAKALLREGKQEHRRAGRLSSQTQSMLQQASQQVLASEARRQQLEATDQVGAGLSEMEKQIRESRTSLEKDIKALSELLARLGSLDTLGAPARALNETQRALERLRLQLGPPGVLQGKLRLLEQESEQQQLQIQSFESNLAEIRADKQNLEAILHSLPDGCASWQ</sequence>
<feature type="domain" description="Laminin EGF-like" evidence="16">
    <location>
        <begin position="532"/>
        <end position="581"/>
    </location>
</feature>
<dbReference type="Gene3D" id="2.10.25.10">
    <property type="entry name" value="Laminin"/>
    <property type="match status" value="8"/>
</dbReference>
<dbReference type="GO" id="GO:0007155">
    <property type="term" value="P:cell adhesion"/>
    <property type="evidence" value="ECO:0007669"/>
    <property type="project" value="UniProtKB-KW"/>
</dbReference>
<dbReference type="GO" id="GO:0009888">
    <property type="term" value="P:tissue development"/>
    <property type="evidence" value="ECO:0007669"/>
    <property type="project" value="TreeGrafter"/>
</dbReference>
<dbReference type="GO" id="GO:0009887">
    <property type="term" value="P:animal organ morphogenesis"/>
    <property type="evidence" value="ECO:0007669"/>
    <property type="project" value="TreeGrafter"/>
</dbReference>
<feature type="coiled-coil region" evidence="14">
    <location>
        <begin position="1682"/>
        <end position="1716"/>
    </location>
</feature>
<dbReference type="Proteomes" id="UP000308365">
    <property type="component" value="Unassembled WGS sequence"/>
</dbReference>
<feature type="non-terminal residue" evidence="19">
    <location>
        <position position="1"/>
    </location>
</feature>
<feature type="disulfide bond" evidence="13">
    <location>
        <begin position="505"/>
        <end position="514"/>
    </location>
</feature>
<keyword evidence="4" id="KW-0272">Extracellular matrix</keyword>
<name>A0A4U1F9C3_MONMO</name>
<evidence type="ECO:0000313" key="19">
    <source>
        <dbReference type="EMBL" id="TKC46159.1"/>
    </source>
</evidence>
<feature type="disulfide bond" evidence="13">
    <location>
        <begin position="1046"/>
        <end position="1063"/>
    </location>
</feature>
<accession>A0A4U1F9C3</accession>
<dbReference type="InterPro" id="IPR000742">
    <property type="entry name" value="EGF"/>
</dbReference>
<dbReference type="PROSITE" id="PS50027">
    <property type="entry name" value="EGF_LAM_2"/>
    <property type="match status" value="7"/>
</dbReference>
<feature type="disulfide bond" evidence="13">
    <location>
        <begin position="1016"/>
        <end position="1025"/>
    </location>
</feature>
<dbReference type="FunFam" id="2.10.25.10:FF:000163">
    <property type="entry name" value="laminin subunit gamma-1"/>
    <property type="match status" value="1"/>
</dbReference>
<evidence type="ECO:0008006" key="21">
    <source>
        <dbReference type="Google" id="ProtNLM"/>
    </source>
</evidence>
<dbReference type="FunFam" id="2.10.25.10:FF:000193">
    <property type="entry name" value="Laminin subunit gamma 1"/>
    <property type="match status" value="1"/>
</dbReference>
<dbReference type="FunFam" id="2.10.25.10:FF:000166">
    <property type="entry name" value="laminin subunit gamma-1"/>
    <property type="match status" value="1"/>
</dbReference>
<evidence type="ECO:0000256" key="9">
    <source>
        <dbReference type="ARBA" id="ARBA00023054"/>
    </source>
</evidence>
<evidence type="ECO:0000256" key="8">
    <source>
        <dbReference type="ARBA" id="ARBA00022889"/>
    </source>
</evidence>
<feature type="domain" description="Laminin EGF-like" evidence="16">
    <location>
        <begin position="1044"/>
        <end position="1091"/>
    </location>
</feature>
<evidence type="ECO:0000256" key="4">
    <source>
        <dbReference type="ARBA" id="ARBA00022530"/>
    </source>
</evidence>
<evidence type="ECO:0000256" key="5">
    <source>
        <dbReference type="ARBA" id="ARBA00022729"/>
    </source>
</evidence>
<dbReference type="CDD" id="cd00055">
    <property type="entry name" value="EGF_Lam"/>
    <property type="match status" value="8"/>
</dbReference>
<evidence type="ECO:0000259" key="16">
    <source>
        <dbReference type="PROSITE" id="PS50027"/>
    </source>
</evidence>
<keyword evidence="11" id="KW-0325">Glycoprotein</keyword>
<feature type="domain" description="Laminin IV type A" evidence="17">
    <location>
        <begin position="645"/>
        <end position="812"/>
    </location>
</feature>
<feature type="disulfide bond" evidence="13">
    <location>
        <begin position="1065"/>
        <end position="1074"/>
    </location>
</feature>
<dbReference type="PRINTS" id="PR00011">
    <property type="entry name" value="EGFLAMININ"/>
</dbReference>
<feature type="domain" description="Laminin EGF-like" evidence="16">
    <location>
        <begin position="485"/>
        <end position="531"/>
    </location>
</feature>
<evidence type="ECO:0000256" key="13">
    <source>
        <dbReference type="PROSITE-ProRule" id="PRU00460"/>
    </source>
</evidence>
<feature type="disulfide bond" evidence="13">
    <location>
        <begin position="1112"/>
        <end position="1121"/>
    </location>
</feature>
<dbReference type="InterPro" id="IPR000034">
    <property type="entry name" value="Laminin_IV"/>
</dbReference>
<dbReference type="Pfam" id="PF00055">
    <property type="entry name" value="Laminin_N"/>
    <property type="match status" value="2"/>
</dbReference>
<evidence type="ECO:0000256" key="11">
    <source>
        <dbReference type="ARBA" id="ARBA00023180"/>
    </source>
</evidence>
<dbReference type="GO" id="GO:0005576">
    <property type="term" value="C:extracellular region"/>
    <property type="evidence" value="ECO:0007669"/>
    <property type="project" value="UniProtKB-ARBA"/>
</dbReference>
<dbReference type="Pfam" id="PF24973">
    <property type="entry name" value="EGF_LMN_ATRN"/>
    <property type="match status" value="1"/>
</dbReference>
<reference evidence="20" key="1">
    <citation type="journal article" date="2019" name="IScience">
        <title>Narwhal Genome Reveals Long-Term Low Genetic Diversity despite Current Large Abundance Size.</title>
        <authorList>
            <person name="Westbury M.V."/>
            <person name="Petersen B."/>
            <person name="Garde E."/>
            <person name="Heide-Jorgensen M.P."/>
            <person name="Lorenzen E.D."/>
        </authorList>
    </citation>
    <scope>NUCLEOTIDE SEQUENCE [LARGE SCALE GENOMIC DNA]</scope>
</reference>
<feature type="disulfide bond" evidence="13">
    <location>
        <begin position="375"/>
        <end position="392"/>
    </location>
</feature>
<dbReference type="Gene3D" id="2.60.120.260">
    <property type="entry name" value="Galactose-binding domain-like"/>
    <property type="match status" value="2"/>
</dbReference>
<evidence type="ECO:0000256" key="2">
    <source>
        <dbReference type="ARBA" id="ARBA00004302"/>
    </source>
</evidence>
<evidence type="ECO:0000259" key="18">
    <source>
        <dbReference type="PROSITE" id="PS51117"/>
    </source>
</evidence>
<comment type="caution">
    <text evidence="19">The sequence shown here is derived from an EMBL/GenBank/DDBJ whole genome shotgun (WGS) entry which is preliminary data.</text>
</comment>
<keyword evidence="12 13" id="KW-0424">Laminin EGF-like domain</keyword>
<dbReference type="InterPro" id="IPR050440">
    <property type="entry name" value="Laminin/Netrin_ECM"/>
</dbReference>
<gene>
    <name evidence="19" type="ORF">EI555_017716</name>
</gene>
<dbReference type="SMART" id="SM00136">
    <property type="entry name" value="LamNT"/>
    <property type="match status" value="1"/>
</dbReference>
<evidence type="ECO:0000256" key="3">
    <source>
        <dbReference type="ARBA" id="ARBA00022525"/>
    </source>
</evidence>
<feature type="domain" description="Laminin EGF-like" evidence="16">
    <location>
        <begin position="1092"/>
        <end position="1139"/>
    </location>
</feature>
<feature type="domain" description="Laminin EGF-like" evidence="16">
    <location>
        <begin position="373"/>
        <end position="428"/>
    </location>
</feature>
<feature type="disulfide bond" evidence="13">
    <location>
        <begin position="552"/>
        <end position="561"/>
    </location>
</feature>
<keyword evidence="9 14" id="KW-0175">Coiled coil</keyword>